<dbReference type="Proteomes" id="UP000201566">
    <property type="component" value="Segment"/>
</dbReference>
<organism evidence="3 4">
    <name type="scientific">Pandoravirus dulcis</name>
    <dbReference type="NCBI Taxonomy" id="1349409"/>
    <lineage>
        <taxon>Viruses</taxon>
        <taxon>Pandoravirus</taxon>
    </lineage>
</organism>
<dbReference type="Pfam" id="PF01966">
    <property type="entry name" value="HD"/>
    <property type="match status" value="1"/>
</dbReference>
<evidence type="ECO:0000313" key="3">
    <source>
        <dbReference type="EMBL" id="AGO81917.1"/>
    </source>
</evidence>
<dbReference type="InterPro" id="IPR003607">
    <property type="entry name" value="HD/PDEase_dom"/>
</dbReference>
<dbReference type="GO" id="GO:0008832">
    <property type="term" value="F:dGTPase activity"/>
    <property type="evidence" value="ECO:0007669"/>
    <property type="project" value="TreeGrafter"/>
</dbReference>
<name>S4VNT5_9VIRU</name>
<dbReference type="GeneID" id="16512639"/>
<dbReference type="PANTHER" id="PTHR11373:SF4">
    <property type="entry name" value="DEOXYNUCLEOSIDE TRIPHOSPHATE TRIPHOSPHOHYDROLASE SAMHD1"/>
    <property type="match status" value="1"/>
</dbReference>
<feature type="domain" description="HD" evidence="2">
    <location>
        <begin position="213"/>
        <end position="333"/>
    </location>
</feature>
<dbReference type="Gene3D" id="1.10.3210.10">
    <property type="entry name" value="Hypothetical protein af1432"/>
    <property type="match status" value="1"/>
</dbReference>
<dbReference type="InterPro" id="IPR006674">
    <property type="entry name" value="HD_domain"/>
</dbReference>
<dbReference type="EMBL" id="KC977570">
    <property type="protein sequence ID" value="AGO81917.1"/>
    <property type="molecule type" value="Genomic_DNA"/>
</dbReference>
<gene>
    <name evidence="3" type="ORF">pdul_cds_41</name>
</gene>
<proteinExistence type="predicted"/>
<dbReference type="RefSeq" id="YP_008318586.1">
    <property type="nucleotide sequence ID" value="NC_021858.1"/>
</dbReference>
<keyword evidence="3" id="KW-0378">Hydrolase</keyword>
<accession>S4VNT5</accession>
<reference evidence="3 4" key="1">
    <citation type="journal article" date="2013" name="Science">
        <title>Pandoraviruses: amoeba viruses with genomes up to 2.5 Mb reaching that of parasitic eukaryotes.</title>
        <authorList>
            <person name="Philippe N."/>
            <person name="Legendre M."/>
            <person name="Doutre G."/>
            <person name="Coute Y."/>
            <person name="Poirot O."/>
            <person name="Lescot M."/>
            <person name="Arslan D."/>
            <person name="Seltzer V."/>
            <person name="Bertaux L."/>
            <person name="Bruley C."/>
            <person name="Garin J."/>
            <person name="Claverie J.M."/>
            <person name="Abergel C."/>
        </authorList>
    </citation>
    <scope>NUCLEOTIDE SEQUENCE [LARGE SCALE GENOMIC DNA]</scope>
    <source>
        <strain evidence="3">Melbourne</strain>
    </source>
</reference>
<dbReference type="SUPFAM" id="SSF109604">
    <property type="entry name" value="HD-domain/PDEase-like"/>
    <property type="match status" value="1"/>
</dbReference>
<dbReference type="CDD" id="cd00077">
    <property type="entry name" value="HDc"/>
    <property type="match status" value="1"/>
</dbReference>
<dbReference type="GO" id="GO:0006203">
    <property type="term" value="P:dGTP catabolic process"/>
    <property type="evidence" value="ECO:0007669"/>
    <property type="project" value="TreeGrafter"/>
</dbReference>
<evidence type="ECO:0000256" key="1">
    <source>
        <dbReference type="SAM" id="MobiDB-lite"/>
    </source>
</evidence>
<sequence>MRAHTHPTHKRSRDMAESLLMDDQDVVAMAQEPHNFAGQHRHARHAHDGGASPAGGGVNDNGNNDDDDAIDPTAKGTVQSARPEEPWRRMRRYKMFKDPIHGLISLPIGLVKFIDTPEFQRLRRIKQLGACYLVYDGATHTRFEHSLGACHMAGRWMAHFVQQQALVAERLAGLRLKAVALECAIDRARDDDGGAAVAAGALSSDAPGDIARRLERTRLKIASLEDRVVAIGKDDVFLVQVAALCHDLGHGPFSHAFEQIVNERPRHTRWHHEEISCALVRRINERTGVLTGDEVERVEAMIRGHVLEEGRAFLYRVVHNALNSVDADKFDYLLRDSHATGMQVQCDADRIIAYSRIEGGEICFRESEYSNLLRMFRSRLDMHRQVYSHPVGKAVELMIGDALRDAEGALGLFAAIERDDPDAFLASTDDVLGEIRRRAACGERAFASPAALLDRIDRRDLYVPVAEIRMPTTSEAPAQRVLPTVWAALAAAGLAGRARTVVVTLDYAMGTANPLKRVPFYESEWHPARAGGSASSEAFEAAVPDLARGSTVHVYATAADAVAPVRSALDRWNIAIGLREGYRLLLSPKLQDLPSVRR</sequence>
<feature type="region of interest" description="Disordered" evidence="1">
    <location>
        <begin position="37"/>
        <end position="86"/>
    </location>
</feature>
<dbReference type="PROSITE" id="PS51831">
    <property type="entry name" value="HD"/>
    <property type="match status" value="1"/>
</dbReference>
<dbReference type="PANTHER" id="PTHR11373">
    <property type="entry name" value="DEOXYNUCLEOSIDE TRIPHOSPHATE TRIPHOSPHOHYDROLASE"/>
    <property type="match status" value="1"/>
</dbReference>
<evidence type="ECO:0000259" key="2">
    <source>
        <dbReference type="PROSITE" id="PS51831"/>
    </source>
</evidence>
<evidence type="ECO:0000313" key="4">
    <source>
        <dbReference type="Proteomes" id="UP000201566"/>
    </source>
</evidence>
<protein>
    <submittedName>
        <fullName evidence="3">Phosphohydrolase</fullName>
    </submittedName>
</protein>
<dbReference type="KEGG" id="vg:16512639"/>
<dbReference type="InterPro" id="IPR050135">
    <property type="entry name" value="dGTPase-like"/>
</dbReference>